<dbReference type="PANTHER" id="PTHR33383:SF1">
    <property type="entry name" value="MEMBRANE PROTEIN INSERTION EFFICIENCY FACTOR-RELATED"/>
    <property type="match status" value="1"/>
</dbReference>
<organism evidence="2 3">
    <name type="scientific">Anaeroplasma bactoclasticum</name>
    <dbReference type="NCBI Taxonomy" id="2088"/>
    <lineage>
        <taxon>Bacteria</taxon>
        <taxon>Bacillati</taxon>
        <taxon>Mycoplasmatota</taxon>
        <taxon>Mollicutes</taxon>
        <taxon>Anaeroplasmatales</taxon>
        <taxon>Anaeroplasmataceae</taxon>
        <taxon>Anaeroplasma</taxon>
    </lineage>
</organism>
<evidence type="ECO:0000256" key="1">
    <source>
        <dbReference type="HAMAP-Rule" id="MF_00386"/>
    </source>
</evidence>
<dbReference type="InterPro" id="IPR002696">
    <property type="entry name" value="Membr_insert_effic_factor_YidD"/>
</dbReference>
<keyword evidence="1" id="KW-1003">Cell membrane</keyword>
<dbReference type="Pfam" id="PF01809">
    <property type="entry name" value="YidD"/>
    <property type="match status" value="1"/>
</dbReference>
<protein>
    <recommendedName>
        <fullName evidence="1">Putative membrane protein insertion efficiency factor</fullName>
    </recommendedName>
</protein>
<evidence type="ECO:0000313" key="3">
    <source>
        <dbReference type="Proteomes" id="UP000266506"/>
    </source>
</evidence>
<name>A0A397RYY7_9MOLU</name>
<dbReference type="FunCoup" id="A0A397RYY7">
    <property type="interactions" value="193"/>
</dbReference>
<gene>
    <name evidence="2" type="ORF">EI71_00929</name>
</gene>
<dbReference type="EMBL" id="QXEV01000007">
    <property type="protein sequence ID" value="RIA77776.1"/>
    <property type="molecule type" value="Genomic_DNA"/>
</dbReference>
<comment type="function">
    <text evidence="1">Could be involved in insertion of integral membrane proteins into the membrane.</text>
</comment>
<dbReference type="RefSeq" id="WP_119016081.1">
    <property type="nucleotide sequence ID" value="NZ_QXEV01000007.1"/>
</dbReference>
<dbReference type="InParanoid" id="A0A397RYY7"/>
<keyword evidence="3" id="KW-1185">Reference proteome</keyword>
<dbReference type="AlphaFoldDB" id="A0A397RYY7"/>
<keyword evidence="1" id="KW-0472">Membrane</keyword>
<dbReference type="GO" id="GO:0005886">
    <property type="term" value="C:plasma membrane"/>
    <property type="evidence" value="ECO:0007669"/>
    <property type="project" value="UniProtKB-SubCell"/>
</dbReference>
<comment type="caution">
    <text evidence="2">The sequence shown here is derived from an EMBL/GenBank/DDBJ whole genome shotgun (WGS) entry which is preliminary data.</text>
</comment>
<dbReference type="Proteomes" id="UP000266506">
    <property type="component" value="Unassembled WGS sequence"/>
</dbReference>
<dbReference type="OrthoDB" id="9801753at2"/>
<dbReference type="SMART" id="SM01234">
    <property type="entry name" value="Haemolytic"/>
    <property type="match status" value="1"/>
</dbReference>
<comment type="subcellular location">
    <subcellularLocation>
        <location evidence="1">Cell membrane</location>
        <topology evidence="1">Peripheral membrane protein</topology>
        <orientation evidence="1">Cytoplasmic side</orientation>
    </subcellularLocation>
</comment>
<dbReference type="PANTHER" id="PTHR33383">
    <property type="entry name" value="MEMBRANE PROTEIN INSERTION EFFICIENCY FACTOR-RELATED"/>
    <property type="match status" value="1"/>
</dbReference>
<reference evidence="2 3" key="1">
    <citation type="submission" date="2018-08" db="EMBL/GenBank/DDBJ databases">
        <title>Genomic Encyclopedia of Archaeal and Bacterial Type Strains, Phase II (KMG-II): from individual species to whole genera.</title>
        <authorList>
            <person name="Goeker M."/>
        </authorList>
    </citation>
    <scope>NUCLEOTIDE SEQUENCE [LARGE SCALE GENOMIC DNA]</scope>
    <source>
        <strain evidence="2 3">ATCC 27112</strain>
    </source>
</reference>
<comment type="similarity">
    <text evidence="1">Belongs to the UPF0161 family.</text>
</comment>
<dbReference type="HAMAP" id="MF_00386">
    <property type="entry name" value="UPF0161_YidD"/>
    <property type="match status" value="1"/>
</dbReference>
<evidence type="ECO:0000313" key="2">
    <source>
        <dbReference type="EMBL" id="RIA77776.1"/>
    </source>
</evidence>
<sequence>MRNKLARRLIKNYQDSNNGRPPKCKFYPTCSHYAMECYEKFNFVKASALTAWRLIRCNPLHKMAYDPVPLTKEEKKKLKEEKENIEKEGTEN</sequence>
<accession>A0A397RYY7</accession>
<dbReference type="NCBIfam" id="TIGR00278">
    <property type="entry name" value="membrane protein insertion efficiency factor YidD"/>
    <property type="match status" value="1"/>
</dbReference>
<proteinExistence type="inferred from homology"/>